<organism evidence="1 2">
    <name type="scientific">Gigaspora margarita</name>
    <dbReference type="NCBI Taxonomy" id="4874"/>
    <lineage>
        <taxon>Eukaryota</taxon>
        <taxon>Fungi</taxon>
        <taxon>Fungi incertae sedis</taxon>
        <taxon>Mucoromycota</taxon>
        <taxon>Glomeromycotina</taxon>
        <taxon>Glomeromycetes</taxon>
        <taxon>Diversisporales</taxon>
        <taxon>Gigasporaceae</taxon>
        <taxon>Gigaspora</taxon>
    </lineage>
</organism>
<reference evidence="1 2" key="1">
    <citation type="submission" date="2021-06" db="EMBL/GenBank/DDBJ databases">
        <authorList>
            <person name="Kallberg Y."/>
            <person name="Tangrot J."/>
            <person name="Rosling A."/>
        </authorList>
    </citation>
    <scope>NUCLEOTIDE SEQUENCE [LARGE SCALE GENOMIC DNA]</scope>
    <source>
        <strain evidence="1 2">120-4 pot B 10/14</strain>
    </source>
</reference>
<dbReference type="Proteomes" id="UP000789901">
    <property type="component" value="Unassembled WGS sequence"/>
</dbReference>
<proteinExistence type="predicted"/>
<gene>
    <name evidence="1" type="ORF">GMARGA_LOCUS43647</name>
</gene>
<evidence type="ECO:0000313" key="1">
    <source>
        <dbReference type="EMBL" id="CAG8854826.1"/>
    </source>
</evidence>
<evidence type="ECO:0000313" key="2">
    <source>
        <dbReference type="Proteomes" id="UP000789901"/>
    </source>
</evidence>
<protein>
    <submittedName>
        <fullName evidence="1">5068_t:CDS:1</fullName>
    </submittedName>
</protein>
<dbReference type="EMBL" id="CAJVQB010142855">
    <property type="protein sequence ID" value="CAG8854826.1"/>
    <property type="molecule type" value="Genomic_DNA"/>
</dbReference>
<feature type="non-terminal residue" evidence="1">
    <location>
        <position position="1"/>
    </location>
</feature>
<sequence>TAQIKVIKTALRKGKKYDNLAKNYHTYLKTLRAEKDPNVYIKTIAVKMFPNEKAYNERIENYRKRYLDNELFESLNELYILYYNIAKEENRERSEEEVEKMFKDMSI</sequence>
<accession>A0ABN7XJ22</accession>
<keyword evidence="2" id="KW-1185">Reference proteome</keyword>
<comment type="caution">
    <text evidence="1">The sequence shown here is derived from an EMBL/GenBank/DDBJ whole genome shotgun (WGS) entry which is preliminary data.</text>
</comment>
<name>A0ABN7XJ22_GIGMA</name>